<feature type="transmembrane region" description="Helical" evidence="2">
    <location>
        <begin position="1273"/>
        <end position="1295"/>
    </location>
</feature>
<proteinExistence type="predicted"/>
<name>A0A9W7E3U0_9STRA</name>
<sequence>MRDISNASPTFNSEGVVSGRVEVLPLDKTSWGTISGSWGWEDAEALVACREIGNQFGYSTISATALNYDDTPDGSGDIWLMNVDCEGSEETLASCDFETYYYSPDHSYDIGIRCKFVKPDGECQACPAGKFSEMNGMSPCTACGTGKYSSILSATSSATCLVCEAGKASSSTGATSESTCHQLQDASCIRIRDDANNSPTFHDNGVVSGRIEVQPPGETIWGTIITTNDPKIVWDNTDALVACREIGSELGYFTVGGTALDKGDTPDGSDKIYYQYVDCEGSEETFEDCKNKEKGPPYSGYHGYDIGIQCKFRLGYDCEVCPAGKFSGTVSTSPCTECEAGTYSSTPSSSTCQATCLLCEEGKASIFGSIECSGRPPPILFSGMCSDSLGYNSRYEAEAFTRSGRWYYKNSNGFYIYWDPNCDGAIGGLTDLWIVNPVKPSTTAENDLDDDGKCRFHAYIPSTEETPPSGTNSWRINCGHGFSYADISVLGAATCPEGKEPDNSGLCSPCSAGFYSDSASTDLCFPCPSNHYGPTPGATSSDACVACEPGKSSNEASVECYTNPLPLLVSGMCDSAVNANGVYESQKPTKSGRWYFKNGNGYFLYWDYNCHGDNFEGHSNPHYERWMFENTEPSTTADEDLDGDGQCGYIGRLSTTSQSPPNGTNTWSVACSSGFVERNITIAPFEPTDRSIDNTQKLFDFISANGENVMAGGDRALVAPRTYLCGTCHSEVTMFQAAQLYGSVVCSGDALGCVLDGIGQRFIMEVIGTSISSLKIVGVKFFMGGRTQYCANCGGSATNVGADLQNEGGAAIFDKCPDKWVGIPEEGHGLDTGGFIATGVTSSFGIGSCTVCPLGLAGSSVWHDPAYASSCSICPLGKYRSLEVAGCTICGAGKYLDDDGTRASLHAACIGNDINGATTCSLCSKGKHVGQVQSQLCEDCEIGKYNVVNGSVSCQSCPQYMEYSETEKKCVCVDSFVKVEDEVACTCNAGETLVNGECVSCENGRYKGHFGTGSCDVCDKSVILGAFETVRGIEKTSSTSCACGLGKFAEAPGDNDDEYGLGFFEAICKDCHEIDLPEGVNCSRVGLTLATLPVVDGFWRSANDNHNIVKCENEQSCTLLSDVELCAEGHAGPICSVCKGGYSKNRGGVCESCALIGVSIGFYAFCGVIILVLIYFVLRKTFGNDSGFSLTAVTEEINKASADDKHWTKRLKTKGKILTSFYQIVSKLPTTLAVKFPKVYKTFSVAVSSVFNFDAIGLISVGCFLPSSLYSFYGGFLVTTVTPIVLNLVLLLTTFRQIRYLDPYASNKLKSSRFSLFYGLTYLVFASTTTMAFESFLCKTYGDDDTEWLIADRSIDCNSDFHKNFEMLSYLMILIYPIGITSLYSQQLWKHRSVIKNADDRDSDQSIQHIEFLWRDYRAEMWWFEIYECFRRLSFSGMLVFLNPGSAPQLCSSIILALISSLMYAYYKPFEKSEENTLAQVSTISIFLTLLAGIMISLKDKLAEENSEALGILLVFVNTLILGMVGIGFMYKPMFKAVKKLNEKHIHDAELKGMGEELAHSDEWFIDYFKRLAGSDEREAGWMKMNVKDWGGRGGKAKKNVKEWLDLTGALGEWRCASGNGPHDQFRVTFTVNLPVSLVLKEIKSIQNRHKWSSGSFMYVIDKGENYRRIYRAIRLPWPLKQRDLVYTEYSRFEERGGGGGEVLICSRSSKELNESTNDLSRNAGRMRADMKLAGYRLKSLDGGSKTAIACIVDVELYGVFCVGYFYKLLAASYLKGVVDLIRGIDDEIGDVVGGATGGPQNPMMTSITKGGGCAQSDKVNIELGRMIKHVVGETEDHKDENFAL</sequence>
<dbReference type="Pfam" id="PF07699">
    <property type="entry name" value="Ephrin_rec_like"/>
    <property type="match status" value="1"/>
</dbReference>
<feature type="transmembrane region" description="Helical" evidence="2">
    <location>
        <begin position="1367"/>
        <end position="1385"/>
    </location>
</feature>
<dbReference type="Gene3D" id="3.10.250.10">
    <property type="entry name" value="SRCR-like domain"/>
    <property type="match status" value="2"/>
</dbReference>
<accession>A0A9W7E3U0</accession>
<dbReference type="InterPro" id="IPR036772">
    <property type="entry name" value="SRCR-like_dom_sf"/>
</dbReference>
<dbReference type="PROSITE" id="PS50287">
    <property type="entry name" value="SRCR_2"/>
    <property type="match status" value="2"/>
</dbReference>
<dbReference type="GO" id="GO:0016020">
    <property type="term" value="C:membrane"/>
    <property type="evidence" value="ECO:0007669"/>
    <property type="project" value="InterPro"/>
</dbReference>
<evidence type="ECO:0000259" key="3">
    <source>
        <dbReference type="PROSITE" id="PS50287"/>
    </source>
</evidence>
<dbReference type="SUPFAM" id="SSF55961">
    <property type="entry name" value="Bet v1-like"/>
    <property type="match status" value="1"/>
</dbReference>
<gene>
    <name evidence="4" type="ORF">TL16_g03218</name>
</gene>
<dbReference type="EMBL" id="BLQM01000084">
    <property type="protein sequence ID" value="GMH61273.1"/>
    <property type="molecule type" value="Genomic_DNA"/>
</dbReference>
<keyword evidence="2" id="KW-0472">Membrane</keyword>
<feature type="domain" description="SRCR" evidence="3">
    <location>
        <begin position="189"/>
        <end position="311"/>
    </location>
</feature>
<dbReference type="SMART" id="SM00202">
    <property type="entry name" value="SR"/>
    <property type="match status" value="2"/>
</dbReference>
<dbReference type="Proteomes" id="UP001162640">
    <property type="component" value="Unassembled WGS sequence"/>
</dbReference>
<evidence type="ECO:0000313" key="4">
    <source>
        <dbReference type="EMBL" id="GMH61273.1"/>
    </source>
</evidence>
<keyword evidence="2" id="KW-0812">Transmembrane</keyword>
<dbReference type="InterPro" id="IPR009030">
    <property type="entry name" value="Growth_fac_rcpt_cys_sf"/>
</dbReference>
<evidence type="ECO:0000256" key="1">
    <source>
        <dbReference type="ARBA" id="ARBA00023157"/>
    </source>
</evidence>
<dbReference type="SMART" id="SM01411">
    <property type="entry name" value="Ephrin_rec_like"/>
    <property type="match status" value="6"/>
</dbReference>
<feature type="transmembrane region" description="Helical" evidence="2">
    <location>
        <begin position="1510"/>
        <end position="1531"/>
    </location>
</feature>
<comment type="caution">
    <text evidence="4">The sequence shown here is derived from an EMBL/GenBank/DDBJ whole genome shotgun (WGS) entry which is preliminary data.</text>
</comment>
<dbReference type="Gene3D" id="3.30.530.20">
    <property type="match status" value="1"/>
</dbReference>
<dbReference type="PANTHER" id="PTHR11319:SF35">
    <property type="entry name" value="OUTER MEMBRANE PROTEIN PMPC-RELATED"/>
    <property type="match status" value="1"/>
</dbReference>
<feature type="transmembrane region" description="Helical" evidence="2">
    <location>
        <begin position="1316"/>
        <end position="1333"/>
    </location>
</feature>
<feature type="domain" description="SRCR" evidence="3">
    <location>
        <begin position="1"/>
        <end position="115"/>
    </location>
</feature>
<dbReference type="PANTHER" id="PTHR11319">
    <property type="entry name" value="G PROTEIN-COUPLED RECEPTOR-RELATED"/>
    <property type="match status" value="1"/>
</dbReference>
<evidence type="ECO:0000313" key="5">
    <source>
        <dbReference type="Proteomes" id="UP001162640"/>
    </source>
</evidence>
<feature type="transmembrane region" description="Helical" evidence="2">
    <location>
        <begin position="1154"/>
        <end position="1178"/>
    </location>
</feature>
<keyword evidence="1" id="KW-1015">Disulfide bond</keyword>
<feature type="transmembrane region" description="Helical" evidence="2">
    <location>
        <begin position="1447"/>
        <end position="1466"/>
    </location>
</feature>
<protein>
    <recommendedName>
        <fullName evidence="3">SRCR domain-containing protein</fullName>
    </recommendedName>
</protein>
<dbReference type="InterPro" id="IPR001190">
    <property type="entry name" value="SRCR"/>
</dbReference>
<organism evidence="4 5">
    <name type="scientific">Triparma laevis f. inornata</name>
    <dbReference type="NCBI Taxonomy" id="1714386"/>
    <lineage>
        <taxon>Eukaryota</taxon>
        <taxon>Sar</taxon>
        <taxon>Stramenopiles</taxon>
        <taxon>Ochrophyta</taxon>
        <taxon>Bolidophyceae</taxon>
        <taxon>Parmales</taxon>
        <taxon>Triparmaceae</taxon>
        <taxon>Triparma</taxon>
    </lineage>
</organism>
<feature type="transmembrane region" description="Helical" evidence="2">
    <location>
        <begin position="1478"/>
        <end position="1498"/>
    </location>
</feature>
<keyword evidence="2" id="KW-1133">Transmembrane helix</keyword>
<reference evidence="5" key="1">
    <citation type="journal article" date="2023" name="Commun. Biol.">
        <title>Genome analysis of Parmales, the sister group of diatoms, reveals the evolutionary specialization of diatoms from phago-mixotrophs to photoautotrophs.</title>
        <authorList>
            <person name="Ban H."/>
            <person name="Sato S."/>
            <person name="Yoshikawa S."/>
            <person name="Yamada K."/>
            <person name="Nakamura Y."/>
            <person name="Ichinomiya M."/>
            <person name="Sato N."/>
            <person name="Blanc-Mathieu R."/>
            <person name="Endo H."/>
            <person name="Kuwata A."/>
            <person name="Ogata H."/>
        </authorList>
    </citation>
    <scope>NUCLEOTIDE SEQUENCE [LARGE SCALE GENOMIC DNA]</scope>
</reference>
<dbReference type="Gene3D" id="2.10.50.10">
    <property type="entry name" value="Tumor Necrosis Factor Receptor, subunit A, domain 2"/>
    <property type="match status" value="3"/>
</dbReference>
<dbReference type="SUPFAM" id="SSF56487">
    <property type="entry name" value="SRCR-like"/>
    <property type="match status" value="2"/>
</dbReference>
<dbReference type="InterPro" id="IPR023393">
    <property type="entry name" value="START-like_dom_sf"/>
</dbReference>
<dbReference type="InterPro" id="IPR011641">
    <property type="entry name" value="Tyr-kin_ephrin_A/B_rcpt-like"/>
</dbReference>
<feature type="transmembrane region" description="Helical" evidence="2">
    <location>
        <begin position="1245"/>
        <end position="1267"/>
    </location>
</feature>
<evidence type="ECO:0000256" key="2">
    <source>
        <dbReference type="SAM" id="Phobius"/>
    </source>
</evidence>
<dbReference type="SUPFAM" id="SSF57184">
    <property type="entry name" value="Growth factor receptor domain"/>
    <property type="match status" value="1"/>
</dbReference>
<dbReference type="Pfam" id="PF00530">
    <property type="entry name" value="SRCR"/>
    <property type="match status" value="2"/>
</dbReference>